<evidence type="ECO:0000313" key="3">
    <source>
        <dbReference type="Proteomes" id="UP000321734"/>
    </source>
</evidence>
<gene>
    <name evidence="2" type="ORF">ES711_01010</name>
</gene>
<dbReference type="AlphaFoldDB" id="A0A5C7AQ37"/>
<dbReference type="RefSeq" id="WP_146888675.1">
    <property type="nucleotide sequence ID" value="NZ_VORX01000001.1"/>
</dbReference>
<protein>
    <submittedName>
        <fullName evidence="2">Glycosyltransferase family 1 protein</fullName>
    </submittedName>
</protein>
<accession>A0A5C7AQ37</accession>
<dbReference type="Pfam" id="PF13524">
    <property type="entry name" value="Glyco_trans_1_2"/>
    <property type="match status" value="1"/>
</dbReference>
<evidence type="ECO:0000313" key="2">
    <source>
        <dbReference type="EMBL" id="TXE10517.1"/>
    </source>
</evidence>
<dbReference type="SUPFAM" id="SSF53756">
    <property type="entry name" value="UDP-Glycosyltransferase/glycogen phosphorylase"/>
    <property type="match status" value="1"/>
</dbReference>
<keyword evidence="3" id="KW-1185">Reference proteome</keyword>
<dbReference type="GO" id="GO:0016740">
    <property type="term" value="F:transferase activity"/>
    <property type="evidence" value="ECO:0007669"/>
    <property type="project" value="UniProtKB-KW"/>
</dbReference>
<dbReference type="Gene3D" id="3.40.50.2000">
    <property type="entry name" value="Glycogen Phosphorylase B"/>
    <property type="match status" value="1"/>
</dbReference>
<reference evidence="2 3" key="1">
    <citation type="submission" date="2019-08" db="EMBL/GenBank/DDBJ databases">
        <title>Genome sequence of Gelidibacter salicanalis IC162T.</title>
        <authorList>
            <person name="Bowman J.P."/>
        </authorList>
    </citation>
    <scope>NUCLEOTIDE SEQUENCE [LARGE SCALE GENOMIC DNA]</scope>
    <source>
        <strain evidence="2 3">IC162</strain>
    </source>
</reference>
<organism evidence="2 3">
    <name type="scientific">Gelidibacter salicanalis</name>
    <dbReference type="NCBI Taxonomy" id="291193"/>
    <lineage>
        <taxon>Bacteria</taxon>
        <taxon>Pseudomonadati</taxon>
        <taxon>Bacteroidota</taxon>
        <taxon>Flavobacteriia</taxon>
        <taxon>Flavobacteriales</taxon>
        <taxon>Flavobacteriaceae</taxon>
        <taxon>Gelidibacter</taxon>
    </lineage>
</organism>
<comment type="caution">
    <text evidence="2">The sequence shown here is derived from an EMBL/GenBank/DDBJ whole genome shotgun (WGS) entry which is preliminary data.</text>
</comment>
<dbReference type="EMBL" id="VORX01000001">
    <property type="protein sequence ID" value="TXE10517.1"/>
    <property type="molecule type" value="Genomic_DNA"/>
</dbReference>
<feature type="domain" description="Spore protein YkvP/CgeB glycosyl transferase-like" evidence="1">
    <location>
        <begin position="265"/>
        <end position="371"/>
    </location>
</feature>
<dbReference type="OrthoDB" id="6638088at2"/>
<evidence type="ECO:0000259" key="1">
    <source>
        <dbReference type="Pfam" id="PF13524"/>
    </source>
</evidence>
<dbReference type="InterPro" id="IPR055259">
    <property type="entry name" value="YkvP/CgeB_Glyco_trans-like"/>
</dbReference>
<name>A0A5C7AQ37_9FLAO</name>
<dbReference type="Proteomes" id="UP000321734">
    <property type="component" value="Unassembled WGS sequence"/>
</dbReference>
<keyword evidence="2" id="KW-0808">Transferase</keyword>
<proteinExistence type="predicted"/>
<sequence>MRILLVGEYSRLHNSLKEGLIALGHEVILMGTHDGFKNYPVDIYINHSFTNKLGHKLKVGVFKLTGIDLGSLEITYKVKNKIKKLPAFDVVQLINEASFSIQPKAELNLLKFLQTKGKKLVVLSCSYDYSSVKFMLNHGFKYSAMTPYLKDQSLLKHYKFKLQYLEKDFVVLHDYIIAHTNGIIATDLDYHLPLVGKSNYLGLIPNPINTDKIDYIPMTIDGKIKIFHGINSYAALTKGNVFFSQALKIIAEKYGDRVAIITTIDMPYVDYIQQYNQCHIVLDMVYAYDQGYNALEAMAKGKVVFTGAEQEWLTYYKIAENTVAINALPNVHNIVDKLSELIEHPEKISAMSVAARAFVEREHHYKIIAQWYLDIWHSN</sequence>